<dbReference type="Gene3D" id="3.60.21.10">
    <property type="match status" value="1"/>
</dbReference>
<sequence>MSNDLFSQGNSRRHFLKSSSLLGGLAFLAPAAKVFSNSEASIDLVDSSGELRFVHTTGVKGQNDPVWKAEFGGLNSISKSLIDEDFQGLKIDSGDFLNSEVSFSENLEFVQNLRNYGLHLAGLGKTELNLSESQLMELSKKASFSLVNTNYRFENTDLDQAIKKHLIVNFGKYKMGVIAVSDELGSISKKVNNPIETALRESQLLKYLYACDLVVCIVNFELKHGDENQINKLAKKAEHIDFILDANPAQTRPGLTLVKDQAGDEVFISRVLNFGKYIGDFSVRFTPKYAKCLVSNYSRIPAVKNPRLAASLIHELSSQQV</sequence>
<accession>A0A1I2SXY5</accession>
<protein>
    <submittedName>
        <fullName evidence="1">Uncharacterized protein</fullName>
    </submittedName>
</protein>
<proteinExistence type="predicted"/>
<name>A0A1I2SXY5_9BACT</name>
<dbReference type="STRING" id="435880.SAMN04487988_105118"/>
<organism evidence="1 2">
    <name type="scientific">Algoriphagus hitonicola</name>
    <dbReference type="NCBI Taxonomy" id="435880"/>
    <lineage>
        <taxon>Bacteria</taxon>
        <taxon>Pseudomonadati</taxon>
        <taxon>Bacteroidota</taxon>
        <taxon>Cytophagia</taxon>
        <taxon>Cytophagales</taxon>
        <taxon>Cyclobacteriaceae</taxon>
        <taxon>Algoriphagus</taxon>
    </lineage>
</organism>
<dbReference type="EMBL" id="FOPC01000005">
    <property type="protein sequence ID" value="SFG57458.1"/>
    <property type="molecule type" value="Genomic_DNA"/>
</dbReference>
<dbReference type="RefSeq" id="WP_092790711.1">
    <property type="nucleotide sequence ID" value="NZ_FOPC01000005.1"/>
</dbReference>
<gene>
    <name evidence="1" type="ORF">SAMN04487988_105118</name>
</gene>
<dbReference type="GO" id="GO:0016787">
    <property type="term" value="F:hydrolase activity"/>
    <property type="evidence" value="ECO:0007669"/>
    <property type="project" value="InterPro"/>
</dbReference>
<reference evidence="2" key="1">
    <citation type="submission" date="2016-10" db="EMBL/GenBank/DDBJ databases">
        <authorList>
            <person name="Varghese N."/>
            <person name="Submissions S."/>
        </authorList>
    </citation>
    <scope>NUCLEOTIDE SEQUENCE [LARGE SCALE GENOMIC DNA]</scope>
    <source>
        <strain evidence="2">DSM 19315</strain>
    </source>
</reference>
<dbReference type="Proteomes" id="UP000199642">
    <property type="component" value="Unassembled WGS sequence"/>
</dbReference>
<dbReference type="InterPro" id="IPR006179">
    <property type="entry name" value="5_nucleotidase/apyrase"/>
</dbReference>
<dbReference type="GO" id="GO:0009166">
    <property type="term" value="P:nucleotide catabolic process"/>
    <property type="evidence" value="ECO:0007669"/>
    <property type="project" value="InterPro"/>
</dbReference>
<dbReference type="OrthoDB" id="9775118at2"/>
<dbReference type="PROSITE" id="PS51318">
    <property type="entry name" value="TAT"/>
    <property type="match status" value="1"/>
</dbReference>
<dbReference type="InterPro" id="IPR006311">
    <property type="entry name" value="TAT_signal"/>
</dbReference>
<dbReference type="PANTHER" id="PTHR11575:SF24">
    <property type="entry name" value="5'-NUCLEOTIDASE"/>
    <property type="match status" value="1"/>
</dbReference>
<dbReference type="InterPro" id="IPR029052">
    <property type="entry name" value="Metallo-depent_PP-like"/>
</dbReference>
<evidence type="ECO:0000313" key="1">
    <source>
        <dbReference type="EMBL" id="SFG57458.1"/>
    </source>
</evidence>
<keyword evidence="2" id="KW-1185">Reference proteome</keyword>
<dbReference type="AlphaFoldDB" id="A0A1I2SXY5"/>
<dbReference type="SUPFAM" id="SSF56300">
    <property type="entry name" value="Metallo-dependent phosphatases"/>
    <property type="match status" value="1"/>
</dbReference>
<dbReference type="PANTHER" id="PTHR11575">
    <property type="entry name" value="5'-NUCLEOTIDASE-RELATED"/>
    <property type="match status" value="1"/>
</dbReference>
<evidence type="ECO:0000313" key="2">
    <source>
        <dbReference type="Proteomes" id="UP000199642"/>
    </source>
</evidence>